<dbReference type="AlphaFoldDB" id="A0A4V2FN09"/>
<dbReference type="InterPro" id="IPR023214">
    <property type="entry name" value="HAD_sf"/>
</dbReference>
<dbReference type="EMBL" id="SGXT01000015">
    <property type="protein sequence ID" value="RZT59639.1"/>
    <property type="molecule type" value="Genomic_DNA"/>
</dbReference>
<dbReference type="InterPro" id="IPR023198">
    <property type="entry name" value="PGP-like_dom2"/>
</dbReference>
<dbReference type="Proteomes" id="UP000292408">
    <property type="component" value="Unassembled WGS sequence"/>
</dbReference>
<sequence length="226" mass="24339">MSLPYTTILLDLDGTVADSAPGIIDTLKRTFVALEIPVPDDAELLRYVGPPILDSFRDRAGMTLEQRERALEVYREQYLDQGAYDAALFPGMGLFVADIDASGLPLSLATSKPETPATLMLEHFTIAHHFDIITGASADEVRSAKADVIAEALVRLNAFGADLSRPIMIGDRIHDIEGAAAHGIPAIGVSWGYAEEGEFEHAIAVVDTVDELRSLIGLPAEGDPRE</sequence>
<dbReference type="RefSeq" id="WP_130282803.1">
    <property type="nucleotide sequence ID" value="NZ_SGXT01000015.1"/>
</dbReference>
<dbReference type="PANTHER" id="PTHR43434:SF20">
    <property type="entry name" value="5'-NUCLEOTIDASE"/>
    <property type="match status" value="1"/>
</dbReference>
<dbReference type="GO" id="GO:0004713">
    <property type="term" value="F:protein tyrosine kinase activity"/>
    <property type="evidence" value="ECO:0007669"/>
    <property type="project" value="TreeGrafter"/>
</dbReference>
<name>A0A4V2FN09_9MICO</name>
<protein>
    <submittedName>
        <fullName evidence="1">Phosphoglycolate phosphatase</fullName>
    </submittedName>
</protein>
<comment type="caution">
    <text evidence="1">The sequence shown here is derived from an EMBL/GenBank/DDBJ whole genome shotgun (WGS) entry which is preliminary data.</text>
</comment>
<dbReference type="PANTHER" id="PTHR43434">
    <property type="entry name" value="PHOSPHOGLYCOLATE PHOSPHATASE"/>
    <property type="match status" value="1"/>
</dbReference>
<dbReference type="Pfam" id="PF13419">
    <property type="entry name" value="HAD_2"/>
    <property type="match status" value="1"/>
</dbReference>
<gene>
    <name evidence="1" type="ORF">EV140_1620</name>
</gene>
<evidence type="ECO:0000313" key="2">
    <source>
        <dbReference type="Proteomes" id="UP000292408"/>
    </source>
</evidence>
<dbReference type="OrthoDB" id="9776368at2"/>
<evidence type="ECO:0000313" key="1">
    <source>
        <dbReference type="EMBL" id="RZT59639.1"/>
    </source>
</evidence>
<proteinExistence type="predicted"/>
<dbReference type="SUPFAM" id="SSF56784">
    <property type="entry name" value="HAD-like"/>
    <property type="match status" value="1"/>
</dbReference>
<dbReference type="GO" id="GO:0005829">
    <property type="term" value="C:cytosol"/>
    <property type="evidence" value="ECO:0007669"/>
    <property type="project" value="TreeGrafter"/>
</dbReference>
<reference evidence="1 2" key="1">
    <citation type="journal article" date="2015" name="Stand. Genomic Sci.">
        <title>Genomic Encyclopedia of Bacterial and Archaeal Type Strains, Phase III: the genomes of soil and plant-associated and newly described type strains.</title>
        <authorList>
            <person name="Whitman W.B."/>
            <person name="Woyke T."/>
            <person name="Klenk H.P."/>
            <person name="Zhou Y."/>
            <person name="Lilburn T.G."/>
            <person name="Beck B.J."/>
            <person name="De Vos P."/>
            <person name="Vandamme P."/>
            <person name="Eisen J.A."/>
            <person name="Garrity G."/>
            <person name="Hugenholtz P."/>
            <person name="Kyrpides N.C."/>
        </authorList>
    </citation>
    <scope>NUCLEOTIDE SEQUENCE [LARGE SCALE GENOMIC DNA]</scope>
    <source>
        <strain evidence="1 2">AC4r</strain>
    </source>
</reference>
<dbReference type="SFLD" id="SFLDG01129">
    <property type="entry name" value="C1.5:_HAD__Beta-PGM__Phosphata"/>
    <property type="match status" value="1"/>
</dbReference>
<dbReference type="InterPro" id="IPR036412">
    <property type="entry name" value="HAD-like_sf"/>
</dbReference>
<organism evidence="1 2">
    <name type="scientific">Microcella alkaliphila</name>
    <dbReference type="NCBI Taxonomy" id="279828"/>
    <lineage>
        <taxon>Bacteria</taxon>
        <taxon>Bacillati</taxon>
        <taxon>Actinomycetota</taxon>
        <taxon>Actinomycetes</taxon>
        <taxon>Micrococcales</taxon>
        <taxon>Microbacteriaceae</taxon>
        <taxon>Microcella</taxon>
    </lineage>
</organism>
<dbReference type="InterPro" id="IPR041492">
    <property type="entry name" value="HAD_2"/>
</dbReference>
<dbReference type="SFLD" id="SFLDS00003">
    <property type="entry name" value="Haloacid_Dehalogenase"/>
    <property type="match status" value="1"/>
</dbReference>
<dbReference type="Gene3D" id="3.40.50.1000">
    <property type="entry name" value="HAD superfamily/HAD-like"/>
    <property type="match status" value="1"/>
</dbReference>
<dbReference type="Gene3D" id="1.10.150.240">
    <property type="entry name" value="Putative phosphatase, domain 2"/>
    <property type="match status" value="1"/>
</dbReference>
<keyword evidence="2" id="KW-1185">Reference proteome</keyword>
<dbReference type="InterPro" id="IPR050155">
    <property type="entry name" value="HAD-like_hydrolase_sf"/>
</dbReference>
<accession>A0A4V2FN09</accession>